<comment type="caution">
    <text evidence="2">The sequence shown here is derived from an EMBL/GenBank/DDBJ whole genome shotgun (WGS) entry which is preliminary data.</text>
</comment>
<dbReference type="AlphaFoldDB" id="A0AB36TKX7"/>
<dbReference type="GO" id="GO:0016887">
    <property type="term" value="F:ATP hydrolysis activity"/>
    <property type="evidence" value="ECO:0007669"/>
    <property type="project" value="InterPro"/>
</dbReference>
<protein>
    <submittedName>
        <fullName evidence="2">ABC transporter family protein</fullName>
    </submittedName>
</protein>
<evidence type="ECO:0000256" key="1">
    <source>
        <dbReference type="SAM" id="Coils"/>
    </source>
</evidence>
<dbReference type="RefSeq" id="WP_003520245.1">
    <property type="nucleotide sequence ID" value="NZ_CP013828.1"/>
</dbReference>
<dbReference type="GO" id="GO:0006302">
    <property type="term" value="P:double-strand break repair"/>
    <property type="evidence" value="ECO:0007669"/>
    <property type="project" value="TreeGrafter"/>
</dbReference>
<dbReference type="GO" id="GO:0005524">
    <property type="term" value="F:ATP binding"/>
    <property type="evidence" value="ECO:0007669"/>
    <property type="project" value="InterPro"/>
</dbReference>
<dbReference type="EMBL" id="PDBW01000001">
    <property type="protein sequence ID" value="PFH04160.1"/>
    <property type="molecule type" value="Genomic_DNA"/>
</dbReference>
<name>A0AB36TKX7_ACETH</name>
<gene>
    <name evidence="2" type="ORF">M972_112987</name>
</gene>
<evidence type="ECO:0000313" key="3">
    <source>
        <dbReference type="Proteomes" id="UP000223596"/>
    </source>
</evidence>
<dbReference type="GO" id="GO:0000731">
    <property type="term" value="P:DNA synthesis involved in DNA repair"/>
    <property type="evidence" value="ECO:0007669"/>
    <property type="project" value="TreeGrafter"/>
</dbReference>
<accession>A0AB36TKX7</accession>
<dbReference type="Proteomes" id="UP000223596">
    <property type="component" value="Unassembled WGS sequence"/>
</dbReference>
<organism evidence="2 3">
    <name type="scientific">Acetivibrio thermocellus AD2</name>
    <dbReference type="NCBI Taxonomy" id="1138384"/>
    <lineage>
        <taxon>Bacteria</taxon>
        <taxon>Bacillati</taxon>
        <taxon>Bacillota</taxon>
        <taxon>Clostridia</taxon>
        <taxon>Eubacteriales</taxon>
        <taxon>Oscillospiraceae</taxon>
        <taxon>Acetivibrio</taxon>
    </lineage>
</organism>
<dbReference type="PANTHER" id="PTHR32182:SF0">
    <property type="entry name" value="DNA REPLICATION AND REPAIR PROTEIN RECF"/>
    <property type="match status" value="1"/>
</dbReference>
<reference evidence="2 3" key="1">
    <citation type="submission" date="2017-09" db="EMBL/GenBank/DDBJ databases">
        <title>Evaluation of Pacific Biosciences Sequencing Technology to Finishing C. thermocellum Genome Sequences.</title>
        <authorList>
            <person name="Brown S."/>
        </authorList>
    </citation>
    <scope>NUCLEOTIDE SEQUENCE [LARGE SCALE GENOMIC DNA]</scope>
    <source>
        <strain evidence="2 3">AD2</strain>
    </source>
</reference>
<keyword evidence="1" id="KW-0175">Coiled coil</keyword>
<proteinExistence type="predicted"/>
<dbReference type="SUPFAM" id="SSF52540">
    <property type="entry name" value="P-loop containing nucleoside triphosphate hydrolases"/>
    <property type="match status" value="2"/>
</dbReference>
<dbReference type="InterPro" id="IPR027417">
    <property type="entry name" value="P-loop_NTPase"/>
</dbReference>
<dbReference type="PANTHER" id="PTHR32182">
    <property type="entry name" value="DNA REPLICATION AND REPAIR PROTEIN RECF"/>
    <property type="match status" value="1"/>
</dbReference>
<feature type="coiled-coil region" evidence="1">
    <location>
        <begin position="708"/>
        <end position="754"/>
    </location>
</feature>
<sequence>MELLYYWIDRYRKIKEQEFNFGGEYIFEYKKEDRKLIINKNPNYFKGFYNSSNGEAKIVNISAIVGKNGAGKTTVLDALSGLLYDHGILGRKTKDDSEALKRILVASLNDRIRIIFYKSLINTIVFGDKILYGNGQIKNNGYYRFEIIDYDENSMEETRTDLLRAKGSEFIEDVTCIRFSNIFYDNYDSIINNGTEGKSYYDISLTGILKEYEDIYFNKANFIDESIKPSFIKYFHINELIKQIHFIQDKDKYRNNLIHFTIPKQLHIYTDIFILRKNPSISIIEKILRCENSMIEKYESEKRIYNLLNEYIDDLKMGDSKEFDRYIESIEDSEKRKIVKVHFLRRILDDFFENLDNKLSQDSSRKILREKDLKIDYNSLNNIVDIITKFSDMVIDSIEDLEKDLNKCNKRLISDMFKEFITLYKNFICEFCKFIELENIEFKLEPSSSKEKRQKDLVFNENTERYEYNEQAITIVTMADLQGYIVLKTDKENLGRIKSLLDTYKNLPSKEKFLIFDWQGISSGEYALLSFYSRFNHLALNHKINDNVVILLDEPTTYFHPEWERKFLDIMIEFIPQIIKCKTIQIIFTTNNPMTLTDIVKTNIIYLKKSDKKENGNEDNIEVIDNLTKKQTFGANIHTLFTDSFFLETTIGEFALKKIKAVIKDLTSDKEIDKERKKEIEYIINNIGEYIIKSKLERLYYNKFPEEKENYRIKIQQLMDERDRLQKMIELKGIDNIDNVMKLLSEQIKELKRKAGICDDSD</sequence>
<evidence type="ECO:0000313" key="2">
    <source>
        <dbReference type="EMBL" id="PFH04160.1"/>
    </source>
</evidence>
<dbReference type="Gene3D" id="3.40.50.300">
    <property type="entry name" value="P-loop containing nucleotide triphosphate hydrolases"/>
    <property type="match status" value="2"/>
</dbReference>